<dbReference type="InterPro" id="IPR027417">
    <property type="entry name" value="P-loop_NTPase"/>
</dbReference>
<gene>
    <name evidence="5" type="ORF">Cocul_00268</name>
</gene>
<dbReference type="OrthoDB" id="5149094at2"/>
<dbReference type="GO" id="GO:0005524">
    <property type="term" value="F:ATP binding"/>
    <property type="evidence" value="ECO:0007669"/>
    <property type="project" value="UniProtKB-UniRule"/>
</dbReference>
<dbReference type="SUPFAM" id="SSF52540">
    <property type="entry name" value="P-loop containing nucleoside triphosphate hydrolases"/>
    <property type="match status" value="1"/>
</dbReference>
<keyword evidence="2 3" id="KW-0067">ATP-binding</keyword>
<keyword evidence="1 3" id="KW-0547">Nucleotide-binding</keyword>
<evidence type="ECO:0000256" key="1">
    <source>
        <dbReference type="ARBA" id="ARBA00022741"/>
    </source>
</evidence>
<dbReference type="AlphaFoldDB" id="A0A0Q0UEM3"/>
<dbReference type="PATRIC" id="fig|1544416.3.peg.275"/>
<sequence>MSRRLRWALDEDGEEILFAPTVAMHTIVAGATRSGKSKLSQAILVQLARCPEVAVCGVDPAGGLLAPFARLRPEDVVVGSGIPALENAVKLIDHLVEVMEQRNMGLLDRLEEKMDHFSPECPLIVVVLEEYAGMLAALEAWDKKRQKGFVLQVGRLLREGAKAGIRVFTVIQRPEAAVLHDRAQYSRRISCRLDNADSVRMLFEDASAPVVARLVNVPPGQGLVWEAGSPPRWFQAPDLNYARYCELIFDRYRGPTLGLGVSGASPRSLRGVGE</sequence>
<dbReference type="EMBL" id="LKST01000001">
    <property type="protein sequence ID" value="KQB85133.1"/>
    <property type="molecule type" value="Genomic_DNA"/>
</dbReference>
<dbReference type="PANTHER" id="PTHR22683">
    <property type="entry name" value="SPORULATION PROTEIN RELATED"/>
    <property type="match status" value="1"/>
</dbReference>
<name>A0A0Q0UEM3_9CORY</name>
<evidence type="ECO:0000259" key="4">
    <source>
        <dbReference type="PROSITE" id="PS50901"/>
    </source>
</evidence>
<dbReference type="Gene3D" id="3.40.50.300">
    <property type="entry name" value="P-loop containing nucleotide triphosphate hydrolases"/>
    <property type="match status" value="1"/>
</dbReference>
<protein>
    <submittedName>
        <fullName evidence="5">FtsK/SpoIIIE family protein</fullName>
    </submittedName>
</protein>
<proteinExistence type="predicted"/>
<evidence type="ECO:0000313" key="6">
    <source>
        <dbReference type="Proteomes" id="UP000050517"/>
    </source>
</evidence>
<dbReference type="Pfam" id="PF01580">
    <property type="entry name" value="FtsK_SpoIIIE"/>
    <property type="match status" value="1"/>
</dbReference>
<keyword evidence="6" id="KW-1185">Reference proteome</keyword>
<evidence type="ECO:0000313" key="5">
    <source>
        <dbReference type="EMBL" id="KQB85133.1"/>
    </source>
</evidence>
<dbReference type="PANTHER" id="PTHR22683:SF41">
    <property type="entry name" value="DNA TRANSLOCASE FTSK"/>
    <property type="match status" value="1"/>
</dbReference>
<organism evidence="5 6">
    <name type="scientific">Corynebacterium oculi</name>
    <dbReference type="NCBI Taxonomy" id="1544416"/>
    <lineage>
        <taxon>Bacteria</taxon>
        <taxon>Bacillati</taxon>
        <taxon>Actinomycetota</taxon>
        <taxon>Actinomycetes</taxon>
        <taxon>Mycobacteriales</taxon>
        <taxon>Corynebacteriaceae</taxon>
        <taxon>Corynebacterium</taxon>
    </lineage>
</organism>
<accession>A0A0Q0UEM3</accession>
<dbReference type="Proteomes" id="UP000050517">
    <property type="component" value="Unassembled WGS sequence"/>
</dbReference>
<comment type="caution">
    <text evidence="5">The sequence shown here is derived from an EMBL/GenBank/DDBJ whole genome shotgun (WGS) entry which is preliminary data.</text>
</comment>
<dbReference type="RefSeq" id="WP_055121505.1">
    <property type="nucleotide sequence ID" value="NZ_LKST01000001.1"/>
</dbReference>
<evidence type="ECO:0000256" key="3">
    <source>
        <dbReference type="PROSITE-ProRule" id="PRU00289"/>
    </source>
</evidence>
<reference evidence="5 6" key="1">
    <citation type="submission" date="2015-10" db="EMBL/GenBank/DDBJ databases">
        <title>Corynebacteirum lowii and Corynebacterium oculi species nova, derived from human clinical disease and and emended description of Corynebacterium mastiditis.</title>
        <authorList>
            <person name="Bernard K."/>
            <person name="Pacheco A.L."/>
            <person name="Mcdougall C."/>
            <person name="Burtx T."/>
            <person name="Weibe D."/>
            <person name="Tyler S."/>
            <person name="Olson A.B."/>
            <person name="Cnockaert M."/>
            <person name="Eguchi H."/>
            <person name="Kuwahara T."/>
            <person name="Nakayama-Imaohji H."/>
            <person name="Boudewijins M."/>
            <person name="Van Hoecke F."/>
            <person name="Bernier A.-M."/>
            <person name="Vandamme P."/>
        </authorList>
    </citation>
    <scope>NUCLEOTIDE SEQUENCE [LARGE SCALE GENOMIC DNA]</scope>
    <source>
        <strain evidence="5 6">NML 130210</strain>
    </source>
</reference>
<feature type="domain" description="FtsK" evidence="4">
    <location>
        <begin position="13"/>
        <end position="200"/>
    </location>
</feature>
<dbReference type="STRING" id="1544416.Cocul_00268"/>
<dbReference type="InterPro" id="IPR002543">
    <property type="entry name" value="FtsK_dom"/>
</dbReference>
<dbReference type="PROSITE" id="PS50901">
    <property type="entry name" value="FTSK"/>
    <property type="match status" value="1"/>
</dbReference>
<feature type="binding site" evidence="3">
    <location>
        <begin position="30"/>
        <end position="37"/>
    </location>
    <ligand>
        <name>ATP</name>
        <dbReference type="ChEBI" id="CHEBI:30616"/>
    </ligand>
</feature>
<dbReference type="InterPro" id="IPR050206">
    <property type="entry name" value="FtsK/SpoIIIE/SftA"/>
</dbReference>
<evidence type="ECO:0000256" key="2">
    <source>
        <dbReference type="ARBA" id="ARBA00022840"/>
    </source>
</evidence>
<dbReference type="GO" id="GO:0003677">
    <property type="term" value="F:DNA binding"/>
    <property type="evidence" value="ECO:0007669"/>
    <property type="project" value="InterPro"/>
</dbReference>